<dbReference type="EMBL" id="JACZHT010000001">
    <property type="protein sequence ID" value="MBE1236110.1"/>
    <property type="molecule type" value="Genomic_DNA"/>
</dbReference>
<dbReference type="RefSeq" id="WP_192532993.1">
    <property type="nucleotide sequence ID" value="NZ_JACZHT010000001.1"/>
</dbReference>
<evidence type="ECO:0000259" key="2">
    <source>
        <dbReference type="Pfam" id="PF03886"/>
    </source>
</evidence>
<proteinExistence type="predicted"/>
<organism evidence="3 4">
    <name type="scientific">Phaeovibrio sulfidiphilus</name>
    <dbReference type="NCBI Taxonomy" id="1220600"/>
    <lineage>
        <taxon>Bacteria</taxon>
        <taxon>Pseudomonadati</taxon>
        <taxon>Pseudomonadota</taxon>
        <taxon>Alphaproteobacteria</taxon>
        <taxon>Rhodospirillales</taxon>
        <taxon>Rhodospirillaceae</taxon>
        <taxon>Phaeovibrio</taxon>
    </lineage>
</organism>
<dbReference type="InterPro" id="IPR005586">
    <property type="entry name" value="ABC_trans_aux"/>
</dbReference>
<dbReference type="AlphaFoldDB" id="A0A8J6YKT0"/>
<comment type="caution">
    <text evidence="3">The sequence shown here is derived from an EMBL/GenBank/DDBJ whole genome shotgun (WGS) entry which is preliminary data.</text>
</comment>
<dbReference type="Gene3D" id="3.40.50.10610">
    <property type="entry name" value="ABC-type transport auxiliary lipoprotein component"/>
    <property type="match status" value="1"/>
</dbReference>
<dbReference type="Pfam" id="PF03886">
    <property type="entry name" value="ABC_trans_aux"/>
    <property type="match status" value="1"/>
</dbReference>
<protein>
    <submittedName>
        <fullName evidence="3">Membrane integrity-associated transporter subunit PqiC</fullName>
    </submittedName>
</protein>
<evidence type="ECO:0000313" key="3">
    <source>
        <dbReference type="EMBL" id="MBE1236110.1"/>
    </source>
</evidence>
<keyword evidence="1" id="KW-0732">Signal</keyword>
<feature type="domain" description="ABC-type transport auxiliary lipoprotein component" evidence="2">
    <location>
        <begin position="28"/>
        <end position="186"/>
    </location>
</feature>
<dbReference type="SUPFAM" id="SSF159594">
    <property type="entry name" value="XCC0632-like"/>
    <property type="match status" value="1"/>
</dbReference>
<name>A0A8J6YKT0_9PROT</name>
<evidence type="ECO:0000313" key="4">
    <source>
        <dbReference type="Proteomes" id="UP000631034"/>
    </source>
</evidence>
<reference evidence="3" key="1">
    <citation type="submission" date="2020-10" db="EMBL/GenBank/DDBJ databases">
        <title>Genome sequence of the unusual species of purple photosynthetic bacteria, Phaeovibrio sulfidiphilus DSM 23193, type strain.</title>
        <authorList>
            <person name="Kyndt J.A."/>
            <person name="Meyer T.E."/>
        </authorList>
    </citation>
    <scope>NUCLEOTIDE SEQUENCE</scope>
    <source>
        <strain evidence="3">DSM 23193</strain>
    </source>
</reference>
<gene>
    <name evidence="3" type="ORF">IHV25_00345</name>
</gene>
<feature type="signal peptide" evidence="1">
    <location>
        <begin position="1"/>
        <end position="25"/>
    </location>
</feature>
<sequence length="195" mass="21049">MRPARLLSLAAAMLLLAGCVTPSSGASYTLSGTATPYPAPRTEIRPLVVAPVGARSPYDSPNLVYFENGYGPLVYADRFWSRPLPYQVRSLVTAYLASSGLFSQVHEGDSGAPGELVLSTTILRFDRILNKNYTPAVQVEVSYSLYNPAMDTVLLSGTYSEIQPVHGKTFEDTIQGLSHALGTTLRRFAADCAAR</sequence>
<accession>A0A8J6YKT0</accession>
<dbReference type="PROSITE" id="PS51257">
    <property type="entry name" value="PROKAR_LIPOPROTEIN"/>
    <property type="match status" value="1"/>
</dbReference>
<feature type="chain" id="PRO_5035232624" evidence="1">
    <location>
        <begin position="26"/>
        <end position="195"/>
    </location>
</feature>
<dbReference type="Proteomes" id="UP000631034">
    <property type="component" value="Unassembled WGS sequence"/>
</dbReference>
<evidence type="ECO:0000256" key="1">
    <source>
        <dbReference type="SAM" id="SignalP"/>
    </source>
</evidence>
<keyword evidence="4" id="KW-1185">Reference proteome</keyword>